<protein>
    <submittedName>
        <fullName evidence="1">Uncharacterized protein</fullName>
    </submittedName>
</protein>
<reference evidence="1 2" key="1">
    <citation type="submission" date="2019-11" db="EMBL/GenBank/DDBJ databases">
        <title>Bacillus idriensis genome.</title>
        <authorList>
            <person name="Konopka E.N."/>
            <person name="Newman J.D."/>
        </authorList>
    </citation>
    <scope>NUCLEOTIDE SEQUENCE [LARGE SCALE GENOMIC DNA]</scope>
    <source>
        <strain evidence="1 2">DSM 19097</strain>
    </source>
</reference>
<comment type="caution">
    <text evidence="1">The sequence shown here is derived from an EMBL/GenBank/DDBJ whole genome shotgun (WGS) entry which is preliminary data.</text>
</comment>
<name>A0A6I2M7S6_9BACI</name>
<evidence type="ECO:0000313" key="1">
    <source>
        <dbReference type="EMBL" id="MRX52926.1"/>
    </source>
</evidence>
<dbReference type="AlphaFoldDB" id="A0A6I2M7S6"/>
<evidence type="ECO:0000313" key="2">
    <source>
        <dbReference type="Proteomes" id="UP000441585"/>
    </source>
</evidence>
<dbReference type="RefSeq" id="WP_154317962.1">
    <property type="nucleotide sequence ID" value="NZ_CAJGAA010000001.1"/>
</dbReference>
<organism evidence="1 2">
    <name type="scientific">Metabacillus idriensis</name>
    <dbReference type="NCBI Taxonomy" id="324768"/>
    <lineage>
        <taxon>Bacteria</taxon>
        <taxon>Bacillati</taxon>
        <taxon>Bacillota</taxon>
        <taxon>Bacilli</taxon>
        <taxon>Bacillales</taxon>
        <taxon>Bacillaceae</taxon>
        <taxon>Metabacillus</taxon>
    </lineage>
</organism>
<keyword evidence="2" id="KW-1185">Reference proteome</keyword>
<dbReference type="Proteomes" id="UP000441585">
    <property type="component" value="Unassembled WGS sequence"/>
</dbReference>
<gene>
    <name evidence="1" type="ORF">GJU41_02985</name>
</gene>
<dbReference type="EMBL" id="WKKF01000001">
    <property type="protein sequence ID" value="MRX52926.1"/>
    <property type="molecule type" value="Genomic_DNA"/>
</dbReference>
<proteinExistence type="predicted"/>
<sequence>MFILQFINSHNQQVIKEVRYESQKQCLWMITDFEASKGEECFIFDDEHRTISAVYESNEMTVEGNDTFYKLFFKASLAEKQVPIRYPK</sequence>
<accession>A0A6I2M7S6</accession>